<evidence type="ECO:0000256" key="1">
    <source>
        <dbReference type="ARBA" id="ARBA00023125"/>
    </source>
</evidence>
<dbReference type="Gene3D" id="1.10.357.10">
    <property type="entry name" value="Tetracycline Repressor, domain 2"/>
    <property type="match status" value="1"/>
</dbReference>
<dbReference type="PANTHER" id="PTHR43479">
    <property type="entry name" value="ACREF/ENVCD OPERON REPRESSOR-RELATED"/>
    <property type="match status" value="1"/>
</dbReference>
<keyword evidence="1 2" id="KW-0238">DNA-binding</keyword>
<evidence type="ECO:0000313" key="5">
    <source>
        <dbReference type="Proteomes" id="UP000587760"/>
    </source>
</evidence>
<evidence type="ECO:0000313" key="4">
    <source>
        <dbReference type="EMBL" id="MBB6478891.1"/>
    </source>
</evidence>
<organism evidence="4 5">
    <name type="scientific">Spirochaeta isovalerica</name>
    <dbReference type="NCBI Taxonomy" id="150"/>
    <lineage>
        <taxon>Bacteria</taxon>
        <taxon>Pseudomonadati</taxon>
        <taxon>Spirochaetota</taxon>
        <taxon>Spirochaetia</taxon>
        <taxon>Spirochaetales</taxon>
        <taxon>Spirochaetaceae</taxon>
        <taxon>Spirochaeta</taxon>
    </lineage>
</organism>
<feature type="domain" description="HTH tetR-type" evidence="3">
    <location>
        <begin position="9"/>
        <end position="69"/>
    </location>
</feature>
<dbReference type="PANTHER" id="PTHR43479:SF11">
    <property type="entry name" value="ACREF_ENVCD OPERON REPRESSOR-RELATED"/>
    <property type="match status" value="1"/>
</dbReference>
<protein>
    <submittedName>
        <fullName evidence="4">AcrR family transcriptional regulator</fullName>
    </submittedName>
</protein>
<dbReference type="SUPFAM" id="SSF46689">
    <property type="entry name" value="Homeodomain-like"/>
    <property type="match status" value="1"/>
</dbReference>
<dbReference type="PROSITE" id="PS50977">
    <property type="entry name" value="HTH_TETR_2"/>
    <property type="match status" value="1"/>
</dbReference>
<dbReference type="InterPro" id="IPR009057">
    <property type="entry name" value="Homeodomain-like_sf"/>
</dbReference>
<dbReference type="RefSeq" id="WP_184743314.1">
    <property type="nucleotide sequence ID" value="NZ_JACHGJ010000001.1"/>
</dbReference>
<dbReference type="AlphaFoldDB" id="A0A841R679"/>
<dbReference type="Proteomes" id="UP000587760">
    <property type="component" value="Unassembled WGS sequence"/>
</dbReference>
<keyword evidence="5" id="KW-1185">Reference proteome</keyword>
<evidence type="ECO:0000259" key="3">
    <source>
        <dbReference type="PROSITE" id="PS50977"/>
    </source>
</evidence>
<dbReference type="EMBL" id="JACHGJ010000001">
    <property type="protein sequence ID" value="MBB6478891.1"/>
    <property type="molecule type" value="Genomic_DNA"/>
</dbReference>
<dbReference type="Pfam" id="PF00440">
    <property type="entry name" value="TetR_N"/>
    <property type="match status" value="1"/>
</dbReference>
<dbReference type="InterPro" id="IPR001647">
    <property type="entry name" value="HTH_TetR"/>
</dbReference>
<dbReference type="InterPro" id="IPR050624">
    <property type="entry name" value="HTH-type_Tx_Regulator"/>
</dbReference>
<proteinExistence type="predicted"/>
<evidence type="ECO:0000256" key="2">
    <source>
        <dbReference type="PROSITE-ProRule" id="PRU00335"/>
    </source>
</evidence>
<feature type="DNA-binding region" description="H-T-H motif" evidence="2">
    <location>
        <begin position="32"/>
        <end position="51"/>
    </location>
</feature>
<reference evidence="4 5" key="1">
    <citation type="submission" date="2020-08" db="EMBL/GenBank/DDBJ databases">
        <title>Genomic Encyclopedia of Type Strains, Phase IV (KMG-IV): sequencing the most valuable type-strain genomes for metagenomic binning, comparative biology and taxonomic classification.</title>
        <authorList>
            <person name="Goeker M."/>
        </authorList>
    </citation>
    <scope>NUCLEOTIDE SEQUENCE [LARGE SCALE GENOMIC DNA]</scope>
    <source>
        <strain evidence="4 5">DSM 2461</strain>
    </source>
</reference>
<gene>
    <name evidence="4" type="ORF">HNR50_000524</name>
</gene>
<sequence>MKNKPGKWERTHSLLHEAAVSLFLEKRSANVSMDEIADKADVARRTLFNHFPGKELLVLEVTSPILTDGLHYLEELNRWDRVSLDEVINLFFYLWKKHGQSLNLLYAIDFEDFQDLKDLHGKYLREYMKVFSRIADWPEGLSERKNQIAVLFFRIFVNILNSLKDMPDQEFRFNKALKGLLMGMNPAEQ</sequence>
<dbReference type="GO" id="GO:0003677">
    <property type="term" value="F:DNA binding"/>
    <property type="evidence" value="ECO:0007669"/>
    <property type="project" value="UniProtKB-UniRule"/>
</dbReference>
<comment type="caution">
    <text evidence="4">The sequence shown here is derived from an EMBL/GenBank/DDBJ whole genome shotgun (WGS) entry which is preliminary data.</text>
</comment>
<accession>A0A841R679</accession>
<name>A0A841R679_9SPIO</name>